<proteinExistence type="predicted"/>
<organism evidence="2 3">
    <name type="scientific">Lactobacillus equicursoris</name>
    <dbReference type="NCBI Taxonomy" id="420645"/>
    <lineage>
        <taxon>Bacteria</taxon>
        <taxon>Bacillati</taxon>
        <taxon>Bacillota</taxon>
        <taxon>Bacilli</taxon>
        <taxon>Lactobacillales</taxon>
        <taxon>Lactobacillaceae</taxon>
        <taxon>Lactobacillus</taxon>
    </lineage>
</organism>
<evidence type="ECO:0000313" key="2">
    <source>
        <dbReference type="EMBL" id="MST79309.1"/>
    </source>
</evidence>
<feature type="transmembrane region" description="Helical" evidence="1">
    <location>
        <begin position="14"/>
        <end position="29"/>
    </location>
</feature>
<feature type="transmembrane region" description="Helical" evidence="1">
    <location>
        <begin position="50"/>
        <end position="68"/>
    </location>
</feature>
<dbReference type="Proteomes" id="UP000452141">
    <property type="component" value="Unassembled WGS sequence"/>
</dbReference>
<gene>
    <name evidence="2" type="ORF">FYJ61_02175</name>
</gene>
<dbReference type="AlphaFoldDB" id="A0A844FLU4"/>
<sequence>MLDSSLFKKLAEEGPIKLVVSVIIGLLLYRMKGPMRLLKKSPTLEFSINITVYILIPYLACYLLYIIFIKIRDKIEVQYIKNVEQTKEIEENNKRIDEVKSQIDRLKPFEYSVVMYLLKKENKYPYIDYGSKGHGTILDNEMLFDKSECDSTISRAFPTTDGRKIDLYLSGTYQYLLKQNVYNDLKYVLTKTGSISHFKREEIDLNQE</sequence>
<keyword evidence="1" id="KW-0472">Membrane</keyword>
<evidence type="ECO:0000256" key="1">
    <source>
        <dbReference type="SAM" id="Phobius"/>
    </source>
</evidence>
<reference evidence="2 3" key="1">
    <citation type="submission" date="2019-08" db="EMBL/GenBank/DDBJ databases">
        <title>In-depth cultivation of the pig gut microbiome towards novel bacterial diversity and tailored functional studies.</title>
        <authorList>
            <person name="Wylensek D."/>
            <person name="Hitch T.C.A."/>
            <person name="Clavel T."/>
        </authorList>
    </citation>
    <scope>NUCLEOTIDE SEQUENCE [LARGE SCALE GENOMIC DNA]</scope>
    <source>
        <strain evidence="2 3">WCA-470BD-2E</strain>
    </source>
</reference>
<keyword evidence="1" id="KW-1133">Transmembrane helix</keyword>
<dbReference type="EMBL" id="VUMW01000004">
    <property type="protein sequence ID" value="MST79309.1"/>
    <property type="molecule type" value="Genomic_DNA"/>
</dbReference>
<protein>
    <submittedName>
        <fullName evidence="2">Uncharacterized protein</fullName>
    </submittedName>
</protein>
<keyword evidence="1" id="KW-0812">Transmembrane</keyword>
<name>A0A844FLU4_9LACO</name>
<evidence type="ECO:0000313" key="3">
    <source>
        <dbReference type="Proteomes" id="UP000452141"/>
    </source>
</evidence>
<dbReference type="RefSeq" id="WP_154486409.1">
    <property type="nucleotide sequence ID" value="NZ_VUMW01000004.1"/>
</dbReference>
<accession>A0A844FLU4</accession>
<comment type="caution">
    <text evidence="2">The sequence shown here is derived from an EMBL/GenBank/DDBJ whole genome shotgun (WGS) entry which is preliminary data.</text>
</comment>